<evidence type="ECO:0000313" key="11">
    <source>
        <dbReference type="EMBL" id="GAA3915857.1"/>
    </source>
</evidence>
<dbReference type="InterPro" id="IPR005829">
    <property type="entry name" value="Sugar_transporter_CS"/>
</dbReference>
<keyword evidence="3" id="KW-0813">Transport</keyword>
<evidence type="ECO:0000256" key="9">
    <source>
        <dbReference type="SAM" id="Phobius"/>
    </source>
</evidence>
<evidence type="ECO:0000256" key="7">
    <source>
        <dbReference type="ARBA" id="ARBA00022989"/>
    </source>
</evidence>
<feature type="transmembrane region" description="Helical" evidence="9">
    <location>
        <begin position="81"/>
        <end position="100"/>
    </location>
</feature>
<evidence type="ECO:0000256" key="6">
    <source>
        <dbReference type="ARBA" id="ARBA00022847"/>
    </source>
</evidence>
<dbReference type="InterPro" id="IPR051084">
    <property type="entry name" value="H+-coupled_symporters"/>
</dbReference>
<feature type="transmembrane region" description="Helical" evidence="9">
    <location>
        <begin position="227"/>
        <end position="248"/>
    </location>
</feature>
<dbReference type="PANTHER" id="PTHR43528:SF8">
    <property type="entry name" value="BLR0239 PROTEIN"/>
    <property type="match status" value="1"/>
</dbReference>
<dbReference type="Pfam" id="PF00083">
    <property type="entry name" value="Sugar_tr"/>
    <property type="match status" value="1"/>
</dbReference>
<feature type="transmembrane region" description="Helical" evidence="9">
    <location>
        <begin position="326"/>
        <end position="347"/>
    </location>
</feature>
<feature type="domain" description="Major facilitator superfamily (MFS) profile" evidence="10">
    <location>
        <begin position="6"/>
        <end position="410"/>
    </location>
</feature>
<gene>
    <name evidence="11" type="ORF">GCM10022405_46260</name>
</gene>
<dbReference type="EMBL" id="BAABDG010000012">
    <property type="protein sequence ID" value="GAA3915857.1"/>
    <property type="molecule type" value="Genomic_DNA"/>
</dbReference>
<accession>A0ABP7M605</accession>
<reference evidence="12" key="1">
    <citation type="journal article" date="2019" name="Int. J. Syst. Evol. Microbiol.">
        <title>The Global Catalogue of Microorganisms (GCM) 10K type strain sequencing project: providing services to taxonomists for standard genome sequencing and annotation.</title>
        <authorList>
            <consortium name="The Broad Institute Genomics Platform"/>
            <consortium name="The Broad Institute Genome Sequencing Center for Infectious Disease"/>
            <person name="Wu L."/>
            <person name="Ma J."/>
        </authorList>
    </citation>
    <scope>NUCLEOTIDE SEQUENCE [LARGE SCALE GENOMIC DNA]</scope>
    <source>
        <strain evidence="12">JCM 17201</strain>
    </source>
</reference>
<evidence type="ECO:0000256" key="5">
    <source>
        <dbReference type="ARBA" id="ARBA00022692"/>
    </source>
</evidence>
<proteinExistence type="inferred from homology"/>
<keyword evidence="7 9" id="KW-1133">Transmembrane helix</keyword>
<feature type="transmembrane region" description="Helical" evidence="9">
    <location>
        <begin position="388"/>
        <end position="405"/>
    </location>
</feature>
<dbReference type="RefSeq" id="WP_183096501.1">
    <property type="nucleotide sequence ID" value="NZ_BAABDG010000012.1"/>
</dbReference>
<evidence type="ECO:0000256" key="8">
    <source>
        <dbReference type="ARBA" id="ARBA00023136"/>
    </source>
</evidence>
<evidence type="ECO:0000256" key="1">
    <source>
        <dbReference type="ARBA" id="ARBA00004651"/>
    </source>
</evidence>
<comment type="subcellular location">
    <subcellularLocation>
        <location evidence="1">Cell membrane</location>
        <topology evidence="1">Multi-pass membrane protein</topology>
    </subcellularLocation>
</comment>
<feature type="transmembrane region" description="Helical" evidence="9">
    <location>
        <begin position="260"/>
        <end position="285"/>
    </location>
</feature>
<keyword evidence="4" id="KW-1003">Cell membrane</keyword>
<dbReference type="InterPro" id="IPR011701">
    <property type="entry name" value="MFS"/>
</dbReference>
<evidence type="ECO:0000259" key="10">
    <source>
        <dbReference type="PROSITE" id="PS50850"/>
    </source>
</evidence>
<evidence type="ECO:0000256" key="3">
    <source>
        <dbReference type="ARBA" id="ARBA00022448"/>
    </source>
</evidence>
<protein>
    <submittedName>
        <fullName evidence="11">Citrate-proton symporter</fullName>
    </submittedName>
</protein>
<keyword evidence="6" id="KW-0769">Symport</keyword>
<evidence type="ECO:0000313" key="12">
    <source>
        <dbReference type="Proteomes" id="UP001499994"/>
    </source>
</evidence>
<keyword evidence="12" id="KW-1185">Reference proteome</keyword>
<dbReference type="InterPro" id="IPR020846">
    <property type="entry name" value="MFS_dom"/>
</dbReference>
<feature type="transmembrane region" description="Helical" evidence="9">
    <location>
        <begin position="177"/>
        <end position="196"/>
    </location>
</feature>
<comment type="similarity">
    <text evidence="2">Belongs to the major facilitator superfamily. Metabolite:H+ Symporter (MHS) family (TC 2.A.1.6) family.</text>
</comment>
<dbReference type="Gene3D" id="1.20.1250.20">
    <property type="entry name" value="MFS general substrate transporter like domains"/>
    <property type="match status" value="2"/>
</dbReference>
<dbReference type="InterPro" id="IPR036259">
    <property type="entry name" value="MFS_trans_sf"/>
</dbReference>
<keyword evidence="5 9" id="KW-0812">Transmembrane</keyword>
<feature type="transmembrane region" description="Helical" evidence="9">
    <location>
        <begin position="292"/>
        <end position="314"/>
    </location>
</feature>
<feature type="transmembrane region" description="Helical" evidence="9">
    <location>
        <begin position="359"/>
        <end position="382"/>
    </location>
</feature>
<feature type="transmembrane region" description="Helical" evidence="9">
    <location>
        <begin position="147"/>
        <end position="171"/>
    </location>
</feature>
<dbReference type="InterPro" id="IPR005828">
    <property type="entry name" value="MFS_sugar_transport-like"/>
</dbReference>
<feature type="transmembrane region" description="Helical" evidence="9">
    <location>
        <begin position="106"/>
        <end position="126"/>
    </location>
</feature>
<evidence type="ECO:0000256" key="4">
    <source>
        <dbReference type="ARBA" id="ARBA00022475"/>
    </source>
</evidence>
<dbReference type="PROSITE" id="PS50850">
    <property type="entry name" value="MFS"/>
    <property type="match status" value="1"/>
</dbReference>
<feature type="transmembrane region" description="Helical" evidence="9">
    <location>
        <begin position="45"/>
        <end position="69"/>
    </location>
</feature>
<dbReference type="PANTHER" id="PTHR43528">
    <property type="entry name" value="ALPHA-KETOGLUTARATE PERMEASE"/>
    <property type="match status" value="1"/>
</dbReference>
<dbReference type="Pfam" id="PF07690">
    <property type="entry name" value="MFS_1"/>
    <property type="match status" value="1"/>
</dbReference>
<keyword evidence="8 9" id="KW-0472">Membrane</keyword>
<name>A0ABP7M605_9GAMM</name>
<sequence length="422" mass="46313">MSSHKKIIAGTIGNILEWYDFLIYGFFAAVIAKQFFPAHDEYSSLLISLATFGVGFFTRPIGGLVIGVYADKYGRKKALQLIIWLMFIAVTIFVVTPSYHQIGITAPILIVIARLIQGFATGGEYASSTSYLVEGSDDNKKTFYGSWQLFGQCLAVVLASIISMIIFKVFNDSLESWGWRIAFAVGLVICPVGLWIRNNLSESDEFINQQAEKKQPGNKTGLDFRKIILGFCLVVSGTVGFYVLLINMPSFASKQLGMPITSVLTIQICIVSLMAAIIPLFGILADKIGRKFVFLISTIGYFVMVLPLFTWVIHSPTISHMLVMQSVLGLCLAAQFATMPTMLTLLFPVENRVTSLSISYNLATMTFGGFSPFIVAWLSHGWGAPAPAYYMFAVSAISLAAAICFPRDAKKALPAVARQLSR</sequence>
<organism evidence="11 12">
    <name type="scientific">Gibbsiella dentisursi</name>
    <dbReference type="NCBI Taxonomy" id="796890"/>
    <lineage>
        <taxon>Bacteria</taxon>
        <taxon>Pseudomonadati</taxon>
        <taxon>Pseudomonadota</taxon>
        <taxon>Gammaproteobacteria</taxon>
        <taxon>Enterobacterales</taxon>
        <taxon>Yersiniaceae</taxon>
        <taxon>Gibbsiella</taxon>
    </lineage>
</organism>
<evidence type="ECO:0000256" key="2">
    <source>
        <dbReference type="ARBA" id="ARBA00008240"/>
    </source>
</evidence>
<dbReference type="SUPFAM" id="SSF103473">
    <property type="entry name" value="MFS general substrate transporter"/>
    <property type="match status" value="1"/>
</dbReference>
<dbReference type="Proteomes" id="UP001499994">
    <property type="component" value="Unassembled WGS sequence"/>
</dbReference>
<dbReference type="PROSITE" id="PS00217">
    <property type="entry name" value="SUGAR_TRANSPORT_2"/>
    <property type="match status" value="1"/>
</dbReference>
<comment type="caution">
    <text evidence="11">The sequence shown here is derived from an EMBL/GenBank/DDBJ whole genome shotgun (WGS) entry which is preliminary data.</text>
</comment>